<keyword evidence="3" id="KW-0472">Membrane</keyword>
<dbReference type="GO" id="GO:0008137">
    <property type="term" value="F:NADH dehydrogenase (ubiquinone) activity"/>
    <property type="evidence" value="ECO:0007669"/>
    <property type="project" value="InterPro"/>
</dbReference>
<dbReference type="GO" id="GO:0050136">
    <property type="term" value="F:NADH dehydrogenase (quinone) (non-electrogenic) activity"/>
    <property type="evidence" value="ECO:0007669"/>
    <property type="project" value="UniProtKB-UniRule"/>
</dbReference>
<dbReference type="PANTHER" id="PTHR10884:SF14">
    <property type="entry name" value="NADH DEHYDROGENASE [UBIQUINONE] IRON-SULFUR PROTEIN 3, MITOCHONDRIAL"/>
    <property type="match status" value="1"/>
</dbReference>
<dbReference type="SUPFAM" id="SSF143243">
    <property type="entry name" value="Nqo5-like"/>
    <property type="match status" value="1"/>
</dbReference>
<dbReference type="GO" id="GO:0048038">
    <property type="term" value="F:quinone binding"/>
    <property type="evidence" value="ECO:0007669"/>
    <property type="project" value="UniProtKB-KW"/>
</dbReference>
<evidence type="ECO:0000256" key="4">
    <source>
        <dbReference type="SAM" id="MobiDB-lite"/>
    </source>
</evidence>
<dbReference type="Gene3D" id="3.30.460.80">
    <property type="entry name" value="NADH:ubiquinone oxidoreductase, 30kDa subunit"/>
    <property type="match status" value="1"/>
</dbReference>
<comment type="caution">
    <text evidence="6">The sequence shown here is derived from an EMBL/GenBank/DDBJ whole genome shotgun (WGS) entry which is preliminary data.</text>
</comment>
<feature type="region of interest" description="Disordered" evidence="4">
    <location>
        <begin position="1"/>
        <end position="20"/>
    </location>
</feature>
<dbReference type="InterPro" id="IPR037232">
    <property type="entry name" value="NADH_quin_OxRdtase_su_C/D-like"/>
</dbReference>
<dbReference type="GO" id="GO:0005886">
    <property type="term" value="C:plasma membrane"/>
    <property type="evidence" value="ECO:0007669"/>
    <property type="project" value="UniProtKB-SubCell"/>
</dbReference>
<feature type="region of interest" description="Disordered" evidence="4">
    <location>
        <begin position="166"/>
        <end position="185"/>
    </location>
</feature>
<evidence type="ECO:0000256" key="1">
    <source>
        <dbReference type="ARBA" id="ARBA00007569"/>
    </source>
</evidence>
<name>A0A932I0W8_UNCTE</name>
<reference evidence="6" key="1">
    <citation type="submission" date="2020-07" db="EMBL/GenBank/DDBJ databases">
        <title>Huge and variable diversity of episymbiotic CPR bacteria and DPANN archaea in groundwater ecosystems.</title>
        <authorList>
            <person name="He C.Y."/>
            <person name="Keren R."/>
            <person name="Whittaker M."/>
            <person name="Farag I.F."/>
            <person name="Doudna J."/>
            <person name="Cate J.H.D."/>
            <person name="Banfield J.F."/>
        </authorList>
    </citation>
    <scope>NUCLEOTIDE SEQUENCE</scope>
    <source>
        <strain evidence="6">NC_groundwater_763_Ag_S-0.2um_68_21</strain>
    </source>
</reference>
<evidence type="ECO:0000313" key="6">
    <source>
        <dbReference type="EMBL" id="MBI3129286.1"/>
    </source>
</evidence>
<feature type="compositionally biased region" description="Basic and acidic residues" evidence="4">
    <location>
        <begin position="172"/>
        <end position="185"/>
    </location>
</feature>
<comment type="subcellular location">
    <subcellularLocation>
        <location evidence="3">Cell membrane</location>
        <topology evidence="3">Peripheral membrane protein</topology>
        <orientation evidence="3">Cytoplasmic side</orientation>
    </subcellularLocation>
</comment>
<dbReference type="InterPro" id="IPR010218">
    <property type="entry name" value="NADH_DH_suC"/>
</dbReference>
<dbReference type="PANTHER" id="PTHR10884">
    <property type="entry name" value="NADH DEHYDROGENASE UBIQUINONE IRON-SULFUR PROTEIN 3"/>
    <property type="match status" value="1"/>
</dbReference>
<protein>
    <recommendedName>
        <fullName evidence="3">NADH-quinone oxidoreductase subunit C</fullName>
        <ecNumber evidence="3">7.1.1.-</ecNumber>
    </recommendedName>
    <alternativeName>
        <fullName evidence="3">NADH dehydrogenase I subunit C</fullName>
    </alternativeName>
    <alternativeName>
        <fullName evidence="3">NDH-1 subunit C</fullName>
    </alternativeName>
</protein>
<keyword evidence="3" id="KW-1003">Cell membrane</keyword>
<keyword evidence="3" id="KW-0830">Ubiquinone</keyword>
<comment type="function">
    <text evidence="3">NDH-1 shuttles electrons from NADH, via FMN and iron-sulfur (Fe-S) centers, to quinones in the respiratory chain. The immediate electron acceptor for the enzyme in this species is believed to be ubiquinone. Couples the redox reaction to proton translocation (for every two electrons transferred, four hydrogen ions are translocated across the cytoplasmic membrane), and thus conserves the redox energy in a proton gradient.</text>
</comment>
<comment type="catalytic activity">
    <reaction evidence="3">
        <text>a quinone + NADH + 5 H(+)(in) = a quinol + NAD(+) + 4 H(+)(out)</text>
        <dbReference type="Rhea" id="RHEA:57888"/>
        <dbReference type="ChEBI" id="CHEBI:15378"/>
        <dbReference type="ChEBI" id="CHEBI:24646"/>
        <dbReference type="ChEBI" id="CHEBI:57540"/>
        <dbReference type="ChEBI" id="CHEBI:57945"/>
        <dbReference type="ChEBI" id="CHEBI:132124"/>
    </reaction>
</comment>
<evidence type="ECO:0000259" key="5">
    <source>
        <dbReference type="Pfam" id="PF00329"/>
    </source>
</evidence>
<keyword evidence="2 3" id="KW-0813">Transport</keyword>
<comment type="similarity">
    <text evidence="1 3">Belongs to the complex I 30 kDa subunit family.</text>
</comment>
<evidence type="ECO:0000313" key="7">
    <source>
        <dbReference type="Proteomes" id="UP000782312"/>
    </source>
</evidence>
<accession>A0A932I0W8</accession>
<dbReference type="HAMAP" id="MF_01357">
    <property type="entry name" value="NDH1_NuoC"/>
    <property type="match status" value="1"/>
</dbReference>
<organism evidence="6 7">
    <name type="scientific">Tectimicrobiota bacterium</name>
    <dbReference type="NCBI Taxonomy" id="2528274"/>
    <lineage>
        <taxon>Bacteria</taxon>
        <taxon>Pseudomonadati</taxon>
        <taxon>Nitrospinota/Tectimicrobiota group</taxon>
        <taxon>Candidatus Tectimicrobiota</taxon>
    </lineage>
</organism>
<keyword evidence="3" id="KW-1278">Translocase</keyword>
<dbReference type="Pfam" id="PF00329">
    <property type="entry name" value="Complex1_30kDa"/>
    <property type="match status" value="1"/>
</dbReference>
<sequence>MIEETQESAQAARPEDADPDVQALRARFGGAVLAAREHRGQIAVELASSALPEAARFPRDERGFKLLSYVAGVDRLELPAEHRFKASYALLDMARAKRLRLDVPCEDDLEPRLPSVASVWPGAASHEAEAYDLVGIVFDGHPDLQRILTPEGMEGHPHRKDFDVSAEPVEFTFRETPKGKPEAKE</sequence>
<gene>
    <name evidence="3" type="primary">nuoC</name>
    <name evidence="6" type="ORF">HYZ11_16885</name>
</gene>
<keyword evidence="3" id="KW-0520">NAD</keyword>
<keyword evidence="3" id="KW-0874">Quinone</keyword>
<comment type="subunit">
    <text evidence="3">NDH-1 is composed of 14 different subunits. Subunits NuoB, C, D, E, F, and G constitute the peripheral sector of the complex.</text>
</comment>
<evidence type="ECO:0000256" key="2">
    <source>
        <dbReference type="ARBA" id="ARBA00022448"/>
    </source>
</evidence>
<evidence type="ECO:0000256" key="3">
    <source>
        <dbReference type="HAMAP-Rule" id="MF_01357"/>
    </source>
</evidence>
<dbReference type="AlphaFoldDB" id="A0A932I0W8"/>
<dbReference type="Proteomes" id="UP000782312">
    <property type="component" value="Unassembled WGS sequence"/>
</dbReference>
<feature type="domain" description="NADH:ubiquinone oxidoreductase 30kDa subunit" evidence="5">
    <location>
        <begin position="45"/>
        <end position="166"/>
    </location>
</feature>
<proteinExistence type="inferred from homology"/>
<dbReference type="EC" id="7.1.1.-" evidence="3"/>
<dbReference type="EMBL" id="JACPUR010000040">
    <property type="protein sequence ID" value="MBI3129286.1"/>
    <property type="molecule type" value="Genomic_DNA"/>
</dbReference>
<dbReference type="InterPro" id="IPR001268">
    <property type="entry name" value="NADH_UbQ_OxRdtase_30kDa_su"/>
</dbReference>